<proteinExistence type="predicted"/>
<evidence type="ECO:0000313" key="3">
    <source>
        <dbReference type="Proteomes" id="UP000614601"/>
    </source>
</evidence>
<keyword evidence="1" id="KW-0732">Signal</keyword>
<keyword evidence="3" id="KW-1185">Reference proteome</keyword>
<feature type="chain" id="PRO_5036220947" evidence="1">
    <location>
        <begin position="20"/>
        <end position="173"/>
    </location>
</feature>
<gene>
    <name evidence="2" type="ORF">BOKJ2_LOCUS4284</name>
</gene>
<dbReference type="Proteomes" id="UP000783686">
    <property type="component" value="Unassembled WGS sequence"/>
</dbReference>
<feature type="signal peptide" evidence="1">
    <location>
        <begin position="1"/>
        <end position="19"/>
    </location>
</feature>
<organism evidence="2 3">
    <name type="scientific">Bursaphelenchus okinawaensis</name>
    <dbReference type="NCBI Taxonomy" id="465554"/>
    <lineage>
        <taxon>Eukaryota</taxon>
        <taxon>Metazoa</taxon>
        <taxon>Ecdysozoa</taxon>
        <taxon>Nematoda</taxon>
        <taxon>Chromadorea</taxon>
        <taxon>Rhabditida</taxon>
        <taxon>Tylenchina</taxon>
        <taxon>Tylenchomorpha</taxon>
        <taxon>Aphelenchoidea</taxon>
        <taxon>Aphelenchoididae</taxon>
        <taxon>Bursaphelenchus</taxon>
    </lineage>
</organism>
<dbReference type="EMBL" id="CAJFCW020000002">
    <property type="protein sequence ID" value="CAG9096258.1"/>
    <property type="molecule type" value="Genomic_DNA"/>
</dbReference>
<evidence type="ECO:0000256" key="1">
    <source>
        <dbReference type="SAM" id="SignalP"/>
    </source>
</evidence>
<evidence type="ECO:0000313" key="2">
    <source>
        <dbReference type="EMBL" id="CAD5212483.1"/>
    </source>
</evidence>
<dbReference type="Proteomes" id="UP000614601">
    <property type="component" value="Unassembled WGS sequence"/>
</dbReference>
<sequence length="173" mass="17333">MRLSFVSTVLIVVVAAVQGAPLEPIVNSLQQAVQPAVDDAPVPPALSQGANAIENTVSGAADLAFQPFNSLLPGGSPISVADSVFEPIGFAPFGTAASAVPQYLGEGVNFVASNALDPASDAFQQIPGNPIEMLNSAVPTLPAAAQDPLNGVDNPLTGIFSDFAGAANPLGSL</sequence>
<comment type="caution">
    <text evidence="2">The sequence shown here is derived from an EMBL/GenBank/DDBJ whole genome shotgun (WGS) entry which is preliminary data.</text>
</comment>
<accession>A0A811KAH3</accession>
<dbReference type="AlphaFoldDB" id="A0A811KAH3"/>
<name>A0A811KAH3_9BILA</name>
<reference evidence="2" key="1">
    <citation type="submission" date="2020-09" db="EMBL/GenBank/DDBJ databases">
        <authorList>
            <person name="Kikuchi T."/>
        </authorList>
    </citation>
    <scope>NUCLEOTIDE SEQUENCE</scope>
    <source>
        <strain evidence="2">SH1</strain>
    </source>
</reference>
<protein>
    <submittedName>
        <fullName evidence="2">Uncharacterized protein</fullName>
    </submittedName>
</protein>
<dbReference type="EMBL" id="CAJFDH010000002">
    <property type="protein sequence ID" value="CAD5212483.1"/>
    <property type="molecule type" value="Genomic_DNA"/>
</dbReference>